<name>A0A1M4Y6T6_9FLAO</name>
<protein>
    <submittedName>
        <fullName evidence="1">Uncharacterized protein</fullName>
    </submittedName>
</protein>
<evidence type="ECO:0000313" key="1">
    <source>
        <dbReference type="EMBL" id="SHF01481.1"/>
    </source>
</evidence>
<reference evidence="2" key="1">
    <citation type="submission" date="2016-11" db="EMBL/GenBank/DDBJ databases">
        <authorList>
            <person name="Varghese N."/>
            <person name="Submissions S."/>
        </authorList>
    </citation>
    <scope>NUCLEOTIDE SEQUENCE [LARGE SCALE GENOMIC DNA]</scope>
    <source>
        <strain evidence="2">DSM 17539</strain>
    </source>
</reference>
<dbReference type="EMBL" id="FQUX01000002">
    <property type="protein sequence ID" value="SHF01481.1"/>
    <property type="molecule type" value="Genomic_DNA"/>
</dbReference>
<dbReference type="Proteomes" id="UP000184406">
    <property type="component" value="Unassembled WGS sequence"/>
</dbReference>
<keyword evidence="2" id="KW-1185">Reference proteome</keyword>
<accession>A0A1M4Y6T6</accession>
<evidence type="ECO:0000313" key="2">
    <source>
        <dbReference type="Proteomes" id="UP000184406"/>
    </source>
</evidence>
<dbReference type="AlphaFoldDB" id="A0A1M4Y6T6"/>
<sequence>MGSMSTVVQDNQNYLLNWTLYKKFNYKLLYPYVVAKLNQNEETNLFFIYSI</sequence>
<proteinExistence type="predicted"/>
<organism evidence="1 2">
    <name type="scientific">Arenibacter palladensis</name>
    <dbReference type="NCBI Taxonomy" id="237373"/>
    <lineage>
        <taxon>Bacteria</taxon>
        <taxon>Pseudomonadati</taxon>
        <taxon>Bacteroidota</taxon>
        <taxon>Flavobacteriia</taxon>
        <taxon>Flavobacteriales</taxon>
        <taxon>Flavobacteriaceae</taxon>
        <taxon>Arenibacter</taxon>
    </lineage>
</organism>
<gene>
    <name evidence="1" type="ORF">SAMN03080594_102340</name>
</gene>